<dbReference type="Proteomes" id="UP000027222">
    <property type="component" value="Unassembled WGS sequence"/>
</dbReference>
<feature type="transmembrane region" description="Helical" evidence="1">
    <location>
        <begin position="112"/>
        <end position="134"/>
    </location>
</feature>
<dbReference type="OrthoDB" id="3349377at2759"/>
<feature type="transmembrane region" description="Helical" evidence="1">
    <location>
        <begin position="140"/>
        <end position="162"/>
    </location>
</feature>
<keyword evidence="1" id="KW-0812">Transmembrane</keyword>
<sequence length="182" mass="20382">MIAEVILQMRIYALYDLDKRILTVMTVCFVVSWSISAWIMGRALSSFTAYAYPLPGGSICDPIGLGPYLNMFWVPMLLFESLLCGLALYQGFRSHRLDGSFFERGRQLIGVLVRDSLIYFLVILTTYLSCVIFMVSAPSYLLGVPVAFSIAMPSVLSNKLILNIRETFHTSTHNPKLTLPPA</sequence>
<evidence type="ECO:0000256" key="1">
    <source>
        <dbReference type="SAM" id="Phobius"/>
    </source>
</evidence>
<name>A0A067T2B4_GALM3</name>
<dbReference type="AlphaFoldDB" id="A0A067T2B4"/>
<dbReference type="EMBL" id="KL142384">
    <property type="protein sequence ID" value="KDR74069.1"/>
    <property type="molecule type" value="Genomic_DNA"/>
</dbReference>
<gene>
    <name evidence="2" type="ORF">GALMADRAFT_250803</name>
</gene>
<accession>A0A067T2B4</accession>
<evidence type="ECO:0000313" key="2">
    <source>
        <dbReference type="EMBL" id="KDR74069.1"/>
    </source>
</evidence>
<keyword evidence="1" id="KW-0472">Membrane</keyword>
<keyword evidence="1" id="KW-1133">Transmembrane helix</keyword>
<keyword evidence="3" id="KW-1185">Reference proteome</keyword>
<protein>
    <submittedName>
        <fullName evidence="2">Uncharacterized protein</fullName>
    </submittedName>
</protein>
<reference evidence="3" key="1">
    <citation type="journal article" date="2014" name="Proc. Natl. Acad. Sci. U.S.A.">
        <title>Extensive sampling of basidiomycete genomes demonstrates inadequacy of the white-rot/brown-rot paradigm for wood decay fungi.</title>
        <authorList>
            <person name="Riley R."/>
            <person name="Salamov A.A."/>
            <person name="Brown D.W."/>
            <person name="Nagy L.G."/>
            <person name="Floudas D."/>
            <person name="Held B.W."/>
            <person name="Levasseur A."/>
            <person name="Lombard V."/>
            <person name="Morin E."/>
            <person name="Otillar R."/>
            <person name="Lindquist E.A."/>
            <person name="Sun H."/>
            <person name="LaButti K.M."/>
            <person name="Schmutz J."/>
            <person name="Jabbour D."/>
            <person name="Luo H."/>
            <person name="Baker S.E."/>
            <person name="Pisabarro A.G."/>
            <person name="Walton J.D."/>
            <person name="Blanchette R.A."/>
            <person name="Henrissat B."/>
            <person name="Martin F."/>
            <person name="Cullen D."/>
            <person name="Hibbett D.S."/>
            <person name="Grigoriev I.V."/>
        </authorList>
    </citation>
    <scope>NUCLEOTIDE SEQUENCE [LARGE SCALE GENOMIC DNA]</scope>
    <source>
        <strain evidence="3">CBS 339.88</strain>
    </source>
</reference>
<feature type="transmembrane region" description="Helical" evidence="1">
    <location>
        <begin position="21"/>
        <end position="40"/>
    </location>
</feature>
<evidence type="ECO:0000313" key="3">
    <source>
        <dbReference type="Proteomes" id="UP000027222"/>
    </source>
</evidence>
<feature type="transmembrane region" description="Helical" evidence="1">
    <location>
        <begin position="72"/>
        <end position="92"/>
    </location>
</feature>
<organism evidence="2 3">
    <name type="scientific">Galerina marginata (strain CBS 339.88)</name>
    <dbReference type="NCBI Taxonomy" id="685588"/>
    <lineage>
        <taxon>Eukaryota</taxon>
        <taxon>Fungi</taxon>
        <taxon>Dikarya</taxon>
        <taxon>Basidiomycota</taxon>
        <taxon>Agaricomycotina</taxon>
        <taxon>Agaricomycetes</taxon>
        <taxon>Agaricomycetidae</taxon>
        <taxon>Agaricales</taxon>
        <taxon>Agaricineae</taxon>
        <taxon>Strophariaceae</taxon>
        <taxon>Galerina</taxon>
    </lineage>
</organism>
<proteinExistence type="predicted"/>
<dbReference type="HOGENOM" id="CLU_035509_14_2_1"/>